<sequence length="451" mass="52395">MEESAVTPRLIQSFKLTQLVYKYWVPYFGKYDTSSNKIQLRLEKNKWKLIPWFALQFFIFFLGFLMCLYYPLREALSPVKTISSAVISFSIWFAAVGMLEMSIVGIIWNNLWEFQQAFNRFIDVEIELANEIRQILQDREEMRVEIAQPENDDDDNERDGNWAEIQDAFKVNLTVTKVLESLMCLGPVSCSFLAIWISLGIILSDLDVTWIFLDGNILPHPYYQQPIHIILSLAVRIFTVFIWLFELFRFVVFMLLILITVAIVSNSIFSKLQQGPLPELRILSRYMQVRILFNAIEDVMRISVLVALVCMQIITSMLITFSIESWKSDVNFLISLNLSWYAVAVLVVTTGIILFIINGVTMIHQFLAVKKTKISVTDLRQRAPSAVRFATSNDENRRQRQLQQRIYRAWIAQRPINIVVGSLFVFKRGTLVSYLYTLQKNVCDLTLLIDL</sequence>
<keyword evidence="1" id="KW-0812">Transmembrane</keyword>
<keyword evidence="1" id="KW-1133">Transmembrane helix</keyword>
<feature type="transmembrane region" description="Helical" evidence="1">
    <location>
        <begin position="250"/>
        <end position="270"/>
    </location>
</feature>
<dbReference type="Proteomes" id="UP001642540">
    <property type="component" value="Unassembled WGS sequence"/>
</dbReference>
<name>A0ABP1RB37_9HEXA</name>
<proteinExistence type="predicted"/>
<evidence type="ECO:0000256" key="1">
    <source>
        <dbReference type="SAM" id="Phobius"/>
    </source>
</evidence>
<organism evidence="2 3">
    <name type="scientific">Orchesella dallaii</name>
    <dbReference type="NCBI Taxonomy" id="48710"/>
    <lineage>
        <taxon>Eukaryota</taxon>
        <taxon>Metazoa</taxon>
        <taxon>Ecdysozoa</taxon>
        <taxon>Arthropoda</taxon>
        <taxon>Hexapoda</taxon>
        <taxon>Collembola</taxon>
        <taxon>Entomobryomorpha</taxon>
        <taxon>Entomobryoidea</taxon>
        <taxon>Orchesellidae</taxon>
        <taxon>Orchesellinae</taxon>
        <taxon>Orchesella</taxon>
    </lineage>
</organism>
<feature type="transmembrane region" description="Helical" evidence="1">
    <location>
        <begin position="339"/>
        <end position="363"/>
    </location>
</feature>
<dbReference type="EMBL" id="CAXLJM020000069">
    <property type="protein sequence ID" value="CAL8125122.1"/>
    <property type="molecule type" value="Genomic_DNA"/>
</dbReference>
<protein>
    <recommendedName>
        <fullName evidence="4">Gustatory receptor</fullName>
    </recommendedName>
</protein>
<evidence type="ECO:0000313" key="2">
    <source>
        <dbReference type="EMBL" id="CAL8125122.1"/>
    </source>
</evidence>
<comment type="caution">
    <text evidence="2">The sequence shown here is derived from an EMBL/GenBank/DDBJ whole genome shotgun (WGS) entry which is preliminary data.</text>
</comment>
<keyword evidence="3" id="KW-1185">Reference proteome</keyword>
<evidence type="ECO:0008006" key="4">
    <source>
        <dbReference type="Google" id="ProtNLM"/>
    </source>
</evidence>
<evidence type="ECO:0000313" key="3">
    <source>
        <dbReference type="Proteomes" id="UP001642540"/>
    </source>
</evidence>
<keyword evidence="1" id="KW-0472">Membrane</keyword>
<feature type="transmembrane region" description="Helical" evidence="1">
    <location>
        <begin position="291"/>
        <end position="319"/>
    </location>
</feature>
<reference evidence="2 3" key="1">
    <citation type="submission" date="2024-08" db="EMBL/GenBank/DDBJ databases">
        <authorList>
            <person name="Cucini C."/>
            <person name="Frati F."/>
        </authorList>
    </citation>
    <scope>NUCLEOTIDE SEQUENCE [LARGE SCALE GENOMIC DNA]</scope>
</reference>
<gene>
    <name evidence="2" type="ORF">ODALV1_LOCUS20862</name>
</gene>
<feature type="transmembrane region" description="Helical" evidence="1">
    <location>
        <begin position="49"/>
        <end position="72"/>
    </location>
</feature>
<accession>A0ABP1RB37</accession>
<feature type="transmembrane region" description="Helical" evidence="1">
    <location>
        <begin position="84"/>
        <end position="108"/>
    </location>
</feature>